<reference evidence="3 4" key="1">
    <citation type="journal article" date="2021" name="Elife">
        <title>Chloroplast acquisition without the gene transfer in kleptoplastic sea slugs, Plakobranchus ocellatus.</title>
        <authorList>
            <person name="Maeda T."/>
            <person name="Takahashi S."/>
            <person name="Yoshida T."/>
            <person name="Shimamura S."/>
            <person name="Takaki Y."/>
            <person name="Nagai Y."/>
            <person name="Toyoda A."/>
            <person name="Suzuki Y."/>
            <person name="Arimoto A."/>
            <person name="Ishii H."/>
            <person name="Satoh N."/>
            <person name="Nishiyama T."/>
            <person name="Hasebe M."/>
            <person name="Maruyama T."/>
            <person name="Minagawa J."/>
            <person name="Obokata J."/>
            <person name="Shigenobu S."/>
        </authorList>
    </citation>
    <scope>NUCLEOTIDE SEQUENCE [LARGE SCALE GENOMIC DNA]</scope>
</reference>
<sequence>MESVACRKLVLFFILFVWTFDFVETQNIPCVILNILAEVVDCGGINFFLCYILGVLSLVFQCQFVQVRLRAQ</sequence>
<organism evidence="3 4">
    <name type="scientific">Plakobranchus ocellatus</name>
    <dbReference type="NCBI Taxonomy" id="259542"/>
    <lineage>
        <taxon>Eukaryota</taxon>
        <taxon>Metazoa</taxon>
        <taxon>Spiralia</taxon>
        <taxon>Lophotrochozoa</taxon>
        <taxon>Mollusca</taxon>
        <taxon>Gastropoda</taxon>
        <taxon>Heterobranchia</taxon>
        <taxon>Euthyneura</taxon>
        <taxon>Panpulmonata</taxon>
        <taxon>Sacoglossa</taxon>
        <taxon>Placobranchoidea</taxon>
        <taxon>Plakobranchidae</taxon>
        <taxon>Plakobranchus</taxon>
    </lineage>
</organism>
<keyword evidence="1" id="KW-0812">Transmembrane</keyword>
<keyword evidence="4" id="KW-1185">Reference proteome</keyword>
<keyword evidence="1" id="KW-1133">Transmembrane helix</keyword>
<name>A0AAV4BVV6_9GAST</name>
<protein>
    <submittedName>
        <fullName evidence="3">Uncharacterized protein</fullName>
    </submittedName>
</protein>
<dbReference type="Proteomes" id="UP000735302">
    <property type="component" value="Unassembled WGS sequence"/>
</dbReference>
<keyword evidence="2" id="KW-0732">Signal</keyword>
<keyword evidence="1" id="KW-0472">Membrane</keyword>
<feature type="signal peptide" evidence="2">
    <location>
        <begin position="1"/>
        <end position="25"/>
    </location>
</feature>
<comment type="caution">
    <text evidence="3">The sequence shown here is derived from an EMBL/GenBank/DDBJ whole genome shotgun (WGS) entry which is preliminary data.</text>
</comment>
<dbReference type="EMBL" id="BLXT01005465">
    <property type="protein sequence ID" value="GFO22948.1"/>
    <property type="molecule type" value="Genomic_DNA"/>
</dbReference>
<evidence type="ECO:0000313" key="4">
    <source>
        <dbReference type="Proteomes" id="UP000735302"/>
    </source>
</evidence>
<evidence type="ECO:0000313" key="3">
    <source>
        <dbReference type="EMBL" id="GFO22948.1"/>
    </source>
</evidence>
<feature type="chain" id="PRO_5043943569" evidence="2">
    <location>
        <begin position="26"/>
        <end position="72"/>
    </location>
</feature>
<accession>A0AAV4BVV6</accession>
<proteinExistence type="predicted"/>
<evidence type="ECO:0000256" key="2">
    <source>
        <dbReference type="SAM" id="SignalP"/>
    </source>
</evidence>
<evidence type="ECO:0000256" key="1">
    <source>
        <dbReference type="SAM" id="Phobius"/>
    </source>
</evidence>
<dbReference type="AlphaFoldDB" id="A0AAV4BVV6"/>
<feature type="transmembrane region" description="Helical" evidence="1">
    <location>
        <begin position="35"/>
        <end position="60"/>
    </location>
</feature>
<gene>
    <name evidence="3" type="ORF">PoB_004945300</name>
</gene>